<keyword evidence="2" id="KW-1185">Reference proteome</keyword>
<accession>A0ACB8EI54</accession>
<organism evidence="1 2">
    <name type="scientific">Sphaerodactylus townsendi</name>
    <dbReference type="NCBI Taxonomy" id="933632"/>
    <lineage>
        <taxon>Eukaryota</taxon>
        <taxon>Metazoa</taxon>
        <taxon>Chordata</taxon>
        <taxon>Craniata</taxon>
        <taxon>Vertebrata</taxon>
        <taxon>Euteleostomi</taxon>
        <taxon>Lepidosauria</taxon>
        <taxon>Squamata</taxon>
        <taxon>Bifurcata</taxon>
        <taxon>Gekkota</taxon>
        <taxon>Sphaerodactylidae</taxon>
        <taxon>Sphaerodactylus</taxon>
    </lineage>
</organism>
<name>A0ACB8EI54_9SAUR</name>
<dbReference type="EMBL" id="CM037616">
    <property type="protein sequence ID" value="KAH7992180.1"/>
    <property type="molecule type" value="Genomic_DNA"/>
</dbReference>
<proteinExistence type="predicted"/>
<comment type="caution">
    <text evidence="1">The sequence shown here is derived from an EMBL/GenBank/DDBJ whole genome shotgun (WGS) entry which is preliminary data.</text>
</comment>
<reference evidence="1" key="1">
    <citation type="submission" date="2021-08" db="EMBL/GenBank/DDBJ databases">
        <title>The first chromosome-level gecko genome reveals the dynamic sex chromosomes of Neotropical dwarf geckos (Sphaerodactylidae: Sphaerodactylus).</title>
        <authorList>
            <person name="Pinto B.J."/>
            <person name="Keating S.E."/>
            <person name="Gamble T."/>
        </authorList>
    </citation>
    <scope>NUCLEOTIDE SEQUENCE</scope>
    <source>
        <strain evidence="1">TG3544</strain>
    </source>
</reference>
<protein>
    <submittedName>
        <fullName evidence="1">Uncharacterized protein</fullName>
    </submittedName>
</protein>
<dbReference type="Proteomes" id="UP000827872">
    <property type="component" value="Linkage Group LG03"/>
</dbReference>
<evidence type="ECO:0000313" key="1">
    <source>
        <dbReference type="EMBL" id="KAH7992180.1"/>
    </source>
</evidence>
<evidence type="ECO:0000313" key="2">
    <source>
        <dbReference type="Proteomes" id="UP000827872"/>
    </source>
</evidence>
<gene>
    <name evidence="1" type="ORF">K3G42_020283</name>
</gene>
<sequence length="215" mass="24035">MRRLMVSDTIRWSRDIYVEHISGHRQYVTPARPPNHRGGEPLPACPPIPEGGDHPTDLPSCPSGGRPQCPDYPCRTGGGEPGTGPPPNQRERAQAASTAEAAHGCGQAQRDWSGQAQINRDQDQREANTVDLQTRHQCVQEHRREPWRDQRPHRDCQRGTPGPTVAYGPSMCAIPMWTICLWTLNVNPNVRCLWPFNVCHPNVDYLPMDLKCASP</sequence>